<reference evidence="3" key="1">
    <citation type="journal article" date="2013" name="Genetics">
        <title>The draft genome and transcriptome of Panagrellus redivivus are shaped by the harsh demands of a free-living lifestyle.</title>
        <authorList>
            <person name="Srinivasan J."/>
            <person name="Dillman A.R."/>
            <person name="Macchietto M.G."/>
            <person name="Heikkinen L."/>
            <person name="Lakso M."/>
            <person name="Fracchia K.M."/>
            <person name="Antoshechkin I."/>
            <person name="Mortazavi A."/>
            <person name="Wong G."/>
            <person name="Sternberg P.W."/>
        </authorList>
    </citation>
    <scope>NUCLEOTIDE SEQUENCE [LARGE SCALE GENOMIC DNA]</scope>
    <source>
        <strain evidence="3">MT8872</strain>
    </source>
</reference>
<proteinExistence type="predicted"/>
<name>A0A7E4UNS4_PANRE</name>
<feature type="compositionally biased region" description="Polar residues" evidence="1">
    <location>
        <begin position="164"/>
        <end position="175"/>
    </location>
</feature>
<keyword evidence="2" id="KW-1133">Transmembrane helix</keyword>
<keyword evidence="2" id="KW-0472">Membrane</keyword>
<feature type="region of interest" description="Disordered" evidence="1">
    <location>
        <begin position="164"/>
        <end position="190"/>
    </location>
</feature>
<evidence type="ECO:0000256" key="2">
    <source>
        <dbReference type="SAM" id="Phobius"/>
    </source>
</evidence>
<dbReference type="AlphaFoldDB" id="A0A7E4UNS4"/>
<dbReference type="WBParaSite" id="Pan_g10970.t1">
    <property type="protein sequence ID" value="Pan_g10970.t1"/>
    <property type="gene ID" value="Pan_g10970"/>
</dbReference>
<evidence type="ECO:0000313" key="3">
    <source>
        <dbReference type="Proteomes" id="UP000492821"/>
    </source>
</evidence>
<accession>A0A7E4UNS4</accession>
<keyword evidence="2" id="KW-0812">Transmembrane</keyword>
<organism evidence="3 4">
    <name type="scientific">Panagrellus redivivus</name>
    <name type="common">Microworm</name>
    <dbReference type="NCBI Taxonomy" id="6233"/>
    <lineage>
        <taxon>Eukaryota</taxon>
        <taxon>Metazoa</taxon>
        <taxon>Ecdysozoa</taxon>
        <taxon>Nematoda</taxon>
        <taxon>Chromadorea</taxon>
        <taxon>Rhabditida</taxon>
        <taxon>Tylenchina</taxon>
        <taxon>Panagrolaimomorpha</taxon>
        <taxon>Panagrolaimoidea</taxon>
        <taxon>Panagrolaimidae</taxon>
        <taxon>Panagrellus</taxon>
    </lineage>
</organism>
<reference evidence="4" key="2">
    <citation type="submission" date="2020-10" db="UniProtKB">
        <authorList>
            <consortium name="WormBaseParasite"/>
        </authorList>
    </citation>
    <scope>IDENTIFICATION</scope>
</reference>
<keyword evidence="3" id="KW-1185">Reference proteome</keyword>
<evidence type="ECO:0000313" key="4">
    <source>
        <dbReference type="WBParaSite" id="Pan_g10970.t1"/>
    </source>
</evidence>
<protein>
    <submittedName>
        <fullName evidence="4">Secreted protein</fullName>
    </submittedName>
</protein>
<evidence type="ECO:0000256" key="1">
    <source>
        <dbReference type="SAM" id="MobiDB-lite"/>
    </source>
</evidence>
<feature type="transmembrane region" description="Helical" evidence="2">
    <location>
        <begin position="12"/>
        <end position="30"/>
    </location>
</feature>
<dbReference type="Proteomes" id="UP000492821">
    <property type="component" value="Unassembled WGS sequence"/>
</dbReference>
<sequence length="190" mass="21668">MLFVMHGNTVLMLWLAVYAIVMVTLLTDVIETAFNERPCIVDSQFGIDAAIAIGFGPPPVTSCSARPSALKNDNEFQARKNGHFFEADAPLPTFESIKFNEDGALNITMAETDRCHGTRNYSSHSLAAPFRYLCTCLFVPACYWIHYPCFDLSDWRWNPENEFTTKTQTKPSTPRNPRRRQQSKLQYAFR</sequence>